<reference evidence="12 13" key="1">
    <citation type="submission" date="2017-03" db="EMBL/GenBank/DDBJ databases">
        <authorList>
            <person name="Afonso C.L."/>
            <person name="Miller P.J."/>
            <person name="Scott M.A."/>
            <person name="Spackman E."/>
            <person name="Goraichik I."/>
            <person name="Dimitrov K.M."/>
            <person name="Suarez D.L."/>
            <person name="Swayne D.E."/>
        </authorList>
    </citation>
    <scope>NUCLEOTIDE SEQUENCE [LARGE SCALE GENOMIC DNA]</scope>
    <source>
        <strain evidence="12">SB41UT1</strain>
    </source>
</reference>
<evidence type="ECO:0000256" key="9">
    <source>
        <dbReference type="ARBA" id="ARBA00054726"/>
    </source>
</evidence>
<keyword evidence="6 10" id="KW-0443">Lipid metabolism</keyword>
<dbReference type="RefSeq" id="WP_087112892.1">
    <property type="nucleotide sequence ID" value="NZ_CBCSCN010000005.1"/>
</dbReference>
<proteinExistence type="inferred from homology"/>
<comment type="catalytic activity">
    <reaction evidence="8 10">
        <text>apo-[ACP] + CoA = holo-[ACP] + adenosine 3',5'-bisphosphate + H(+)</text>
        <dbReference type="Rhea" id="RHEA:12068"/>
        <dbReference type="Rhea" id="RHEA-COMP:9685"/>
        <dbReference type="Rhea" id="RHEA-COMP:9690"/>
        <dbReference type="ChEBI" id="CHEBI:15378"/>
        <dbReference type="ChEBI" id="CHEBI:29999"/>
        <dbReference type="ChEBI" id="CHEBI:57287"/>
        <dbReference type="ChEBI" id="CHEBI:58343"/>
        <dbReference type="ChEBI" id="CHEBI:64479"/>
        <dbReference type="EC" id="2.7.8.7"/>
    </reaction>
</comment>
<comment type="function">
    <text evidence="9">Transfers the 4'-phosphopantetheine moiety from coenzyme A to the 'Ser-36' of acyl-carrier-protein.</text>
</comment>
<name>A0A1X7AQU0_9GAMM</name>
<dbReference type="GO" id="GO:0008897">
    <property type="term" value="F:holo-[acyl-carrier-protein] synthase activity"/>
    <property type="evidence" value="ECO:0007669"/>
    <property type="project" value="UniProtKB-UniRule"/>
</dbReference>
<dbReference type="NCBIfam" id="TIGR00556">
    <property type="entry name" value="pantethn_trn"/>
    <property type="match status" value="1"/>
</dbReference>
<sequence length="124" mass="13610">MIVGIGTDIASIPRIEAAWKRTGDRFARRILTDAEYAVFEQRSFSPAYLATRFAAKEAASKAFGTGIGKVSFQEMEITNLESGAPVMTFSGAAEVLQMEKGIQHIHISLSDEKEFAQAFVIFES</sequence>
<evidence type="ECO:0000256" key="4">
    <source>
        <dbReference type="ARBA" id="ARBA00022832"/>
    </source>
</evidence>
<feature type="domain" description="4'-phosphopantetheinyl transferase" evidence="11">
    <location>
        <begin position="4"/>
        <end position="103"/>
    </location>
</feature>
<keyword evidence="13" id="KW-1185">Reference proteome</keyword>
<evidence type="ECO:0000256" key="3">
    <source>
        <dbReference type="ARBA" id="ARBA00022723"/>
    </source>
</evidence>
<comment type="cofactor">
    <cofactor evidence="10">
        <name>Mg(2+)</name>
        <dbReference type="ChEBI" id="CHEBI:18420"/>
    </cofactor>
</comment>
<dbReference type="InterPro" id="IPR008278">
    <property type="entry name" value="4-PPantetheinyl_Trfase_dom"/>
</dbReference>
<dbReference type="InterPro" id="IPR002582">
    <property type="entry name" value="ACPS"/>
</dbReference>
<comment type="subcellular location">
    <subcellularLocation>
        <location evidence="10">Cytoplasm</location>
    </subcellularLocation>
</comment>
<dbReference type="Pfam" id="PF01648">
    <property type="entry name" value="ACPS"/>
    <property type="match status" value="1"/>
</dbReference>
<dbReference type="GO" id="GO:0000287">
    <property type="term" value="F:magnesium ion binding"/>
    <property type="evidence" value="ECO:0007669"/>
    <property type="project" value="UniProtKB-UniRule"/>
</dbReference>
<dbReference type="OrthoDB" id="517356at2"/>
<keyword evidence="2 10" id="KW-0808">Transferase</keyword>
<evidence type="ECO:0000256" key="7">
    <source>
        <dbReference type="ARBA" id="ARBA00023160"/>
    </source>
</evidence>
<keyword evidence="4 10" id="KW-0276">Fatty acid metabolism</keyword>
<comment type="function">
    <text evidence="10">Transfers the 4'-phosphopantetheine moiety from coenzyme A to a Ser of acyl-carrier-protein.</text>
</comment>
<dbReference type="InterPro" id="IPR004568">
    <property type="entry name" value="Ppantetheine-prot_Trfase_dom"/>
</dbReference>
<evidence type="ECO:0000256" key="5">
    <source>
        <dbReference type="ARBA" id="ARBA00022842"/>
    </source>
</evidence>
<dbReference type="InterPro" id="IPR037143">
    <property type="entry name" value="4-PPantetheinyl_Trfase_dom_sf"/>
</dbReference>
<keyword evidence="7 10" id="KW-0275">Fatty acid biosynthesis</keyword>
<dbReference type="Proteomes" id="UP000196573">
    <property type="component" value="Unassembled WGS sequence"/>
</dbReference>
<dbReference type="Gene3D" id="3.90.470.20">
    <property type="entry name" value="4'-phosphopantetheinyl transferase domain"/>
    <property type="match status" value="1"/>
</dbReference>
<evidence type="ECO:0000256" key="8">
    <source>
        <dbReference type="ARBA" id="ARBA00050875"/>
    </source>
</evidence>
<evidence type="ECO:0000256" key="1">
    <source>
        <dbReference type="ARBA" id="ARBA00022516"/>
    </source>
</evidence>
<dbReference type="NCBIfam" id="TIGR00516">
    <property type="entry name" value="acpS"/>
    <property type="match status" value="1"/>
</dbReference>
<comment type="similarity">
    <text evidence="10">Belongs to the P-Pant transferase superfamily. AcpS family.</text>
</comment>
<evidence type="ECO:0000313" key="13">
    <source>
        <dbReference type="Proteomes" id="UP000196573"/>
    </source>
</evidence>
<dbReference type="SUPFAM" id="SSF56214">
    <property type="entry name" value="4'-phosphopantetheinyl transferase"/>
    <property type="match status" value="1"/>
</dbReference>
<evidence type="ECO:0000256" key="10">
    <source>
        <dbReference type="HAMAP-Rule" id="MF_00101"/>
    </source>
</evidence>
<dbReference type="GO" id="GO:0006633">
    <property type="term" value="P:fatty acid biosynthetic process"/>
    <property type="evidence" value="ECO:0007669"/>
    <property type="project" value="UniProtKB-UniRule"/>
</dbReference>
<keyword evidence="3 10" id="KW-0479">Metal-binding</keyword>
<dbReference type="FunFam" id="3.90.470.20:FF:000001">
    <property type="entry name" value="Holo-[acyl-carrier-protein] synthase"/>
    <property type="match status" value="1"/>
</dbReference>
<evidence type="ECO:0000256" key="6">
    <source>
        <dbReference type="ARBA" id="ARBA00023098"/>
    </source>
</evidence>
<keyword evidence="1 10" id="KW-0444">Lipid biosynthesis</keyword>
<dbReference type="HAMAP" id="MF_00101">
    <property type="entry name" value="AcpS"/>
    <property type="match status" value="1"/>
</dbReference>
<dbReference type="GO" id="GO:0005737">
    <property type="term" value="C:cytoplasm"/>
    <property type="evidence" value="ECO:0007669"/>
    <property type="project" value="UniProtKB-SubCell"/>
</dbReference>
<organism evidence="12 13">
    <name type="scientific">Parendozoicomonas haliclonae</name>
    <dbReference type="NCBI Taxonomy" id="1960125"/>
    <lineage>
        <taxon>Bacteria</taxon>
        <taxon>Pseudomonadati</taxon>
        <taxon>Pseudomonadota</taxon>
        <taxon>Gammaproteobacteria</taxon>
        <taxon>Oceanospirillales</taxon>
        <taxon>Endozoicomonadaceae</taxon>
        <taxon>Parendozoicomonas</taxon>
    </lineage>
</organism>
<feature type="binding site" evidence="10">
    <location>
        <position position="57"/>
    </location>
    <ligand>
        <name>Mg(2+)</name>
        <dbReference type="ChEBI" id="CHEBI:18420"/>
    </ligand>
</feature>
<feature type="binding site" evidence="10">
    <location>
        <position position="8"/>
    </location>
    <ligand>
        <name>Mg(2+)</name>
        <dbReference type="ChEBI" id="CHEBI:18420"/>
    </ligand>
</feature>
<gene>
    <name evidence="10 12" type="primary">acpS</name>
    <name evidence="12" type="ORF">EHSB41UT_04257</name>
</gene>
<evidence type="ECO:0000313" key="12">
    <source>
        <dbReference type="EMBL" id="SMA50459.1"/>
    </source>
</evidence>
<evidence type="ECO:0000256" key="2">
    <source>
        <dbReference type="ARBA" id="ARBA00022679"/>
    </source>
</evidence>
<accession>A0A1X7AQU0</accession>
<dbReference type="AlphaFoldDB" id="A0A1X7AQU0"/>
<dbReference type="EC" id="2.7.8.7" evidence="10"/>
<protein>
    <recommendedName>
        <fullName evidence="10">Holo-[acyl-carrier-protein] synthase</fullName>
        <shortName evidence="10">Holo-ACP synthase</shortName>
        <ecNumber evidence="10">2.7.8.7</ecNumber>
    </recommendedName>
    <alternativeName>
        <fullName evidence="10">4'-phosphopantetheinyl transferase AcpS</fullName>
    </alternativeName>
</protein>
<dbReference type="EMBL" id="FWPT01000012">
    <property type="protein sequence ID" value="SMA50459.1"/>
    <property type="molecule type" value="Genomic_DNA"/>
</dbReference>
<keyword evidence="5 10" id="KW-0460">Magnesium</keyword>
<keyword evidence="10" id="KW-0963">Cytoplasm</keyword>
<evidence type="ECO:0000259" key="11">
    <source>
        <dbReference type="Pfam" id="PF01648"/>
    </source>
</evidence>